<reference evidence="11" key="1">
    <citation type="submission" date="2021-02" db="EMBL/GenBank/DDBJ databases">
        <authorList>
            <person name="Nowell W R."/>
        </authorList>
    </citation>
    <scope>NUCLEOTIDE SEQUENCE</scope>
</reference>
<feature type="transmembrane region" description="Helical" evidence="9">
    <location>
        <begin position="12"/>
        <end position="34"/>
    </location>
</feature>
<evidence type="ECO:0000256" key="9">
    <source>
        <dbReference type="SAM" id="Phobius"/>
    </source>
</evidence>
<dbReference type="GO" id="GO:0042923">
    <property type="term" value="F:neuropeptide binding"/>
    <property type="evidence" value="ECO:0007669"/>
    <property type="project" value="TreeGrafter"/>
</dbReference>
<keyword evidence="3 9" id="KW-0812">Transmembrane</keyword>
<dbReference type="EMBL" id="CAJOBA010050169">
    <property type="protein sequence ID" value="CAF4231489.1"/>
    <property type="molecule type" value="Genomic_DNA"/>
</dbReference>
<comment type="subcellular location">
    <subcellularLocation>
        <location evidence="1">Cell membrane</location>
        <topology evidence="1">Multi-pass membrane protein</topology>
    </subcellularLocation>
</comment>
<dbReference type="InterPro" id="IPR000276">
    <property type="entry name" value="GPCR_Rhodpsn"/>
</dbReference>
<accession>A0A8S2FDE6</accession>
<dbReference type="GO" id="GO:0007218">
    <property type="term" value="P:neuropeptide signaling pathway"/>
    <property type="evidence" value="ECO:0007669"/>
    <property type="project" value="TreeGrafter"/>
</dbReference>
<feature type="transmembrane region" description="Helical" evidence="9">
    <location>
        <begin position="89"/>
        <end position="112"/>
    </location>
</feature>
<evidence type="ECO:0000256" key="8">
    <source>
        <dbReference type="ARBA" id="ARBA00023224"/>
    </source>
</evidence>
<gene>
    <name evidence="11" type="ORF">OVA965_LOCUS34159</name>
    <name evidence="12" type="ORF">TMI583_LOCUS35071</name>
</gene>
<evidence type="ECO:0000256" key="6">
    <source>
        <dbReference type="ARBA" id="ARBA00023136"/>
    </source>
</evidence>
<name>A0A8S2FDE6_9BILA</name>
<dbReference type="SUPFAM" id="SSF81321">
    <property type="entry name" value="Family A G protein-coupled receptor-like"/>
    <property type="match status" value="1"/>
</dbReference>
<evidence type="ECO:0000313" key="13">
    <source>
        <dbReference type="Proteomes" id="UP000677228"/>
    </source>
</evidence>
<dbReference type="GO" id="GO:0043005">
    <property type="term" value="C:neuron projection"/>
    <property type="evidence" value="ECO:0007669"/>
    <property type="project" value="TreeGrafter"/>
</dbReference>
<evidence type="ECO:0000313" key="11">
    <source>
        <dbReference type="EMBL" id="CAF1433850.1"/>
    </source>
</evidence>
<evidence type="ECO:0000256" key="4">
    <source>
        <dbReference type="ARBA" id="ARBA00022989"/>
    </source>
</evidence>
<dbReference type="GO" id="GO:0004930">
    <property type="term" value="F:G protein-coupled receptor activity"/>
    <property type="evidence" value="ECO:0007669"/>
    <property type="project" value="UniProtKB-KW"/>
</dbReference>
<keyword evidence="8" id="KW-0807">Transducer</keyword>
<sequence>MNSTTSHHVAIYVGSMVLVAGNIGSLLNLILFFYFRSLKANSCSIYLLLASSISDLVQLNSVLVLRILADGFNYDLLSRYVFVCKFRNYIAQVTSMSTHTFIILASVERYILTLSCRVRKPSNTFLFIAITVVFWTVMSVTHLIFSEVYLVNDRKQCGPRNGPYTVYFLLFGILIFTLTPLCLMSIFGYLTLRHVQNIAKYTKRYITIQIGKRIEKVDEHLTRMLLMQIILTVLSTIPFSIDYTYSVLTMNTFKNRERLKLEKLFSLLAKLLFHIHTCAAFYVYLFTSSMFRKQFQRLMKTLPIIRHYTIQRRFKNIKLIKQYA</sequence>
<dbReference type="InterPro" id="IPR017452">
    <property type="entry name" value="GPCR_Rhodpsn_7TM"/>
</dbReference>
<feature type="transmembrane region" description="Helical" evidence="9">
    <location>
        <begin position="165"/>
        <end position="190"/>
    </location>
</feature>
<evidence type="ECO:0000256" key="3">
    <source>
        <dbReference type="ARBA" id="ARBA00022692"/>
    </source>
</evidence>
<dbReference type="Gene3D" id="1.20.1070.10">
    <property type="entry name" value="Rhodopsin 7-helix transmembrane proteins"/>
    <property type="match status" value="1"/>
</dbReference>
<dbReference type="PANTHER" id="PTHR24229:SF40">
    <property type="entry name" value="ALLATOSTATIN C RECEPTOR 1-RELATED"/>
    <property type="match status" value="1"/>
</dbReference>
<dbReference type="AlphaFoldDB" id="A0A8S2FDE6"/>
<keyword evidence="7" id="KW-0675">Receptor</keyword>
<evidence type="ECO:0000259" key="10">
    <source>
        <dbReference type="PROSITE" id="PS50262"/>
    </source>
</evidence>
<dbReference type="Proteomes" id="UP000682733">
    <property type="component" value="Unassembled WGS sequence"/>
</dbReference>
<protein>
    <recommendedName>
        <fullName evidence="10">G-protein coupled receptors family 1 profile domain-containing protein</fullName>
    </recommendedName>
</protein>
<dbReference type="Pfam" id="PF00001">
    <property type="entry name" value="7tm_1"/>
    <property type="match status" value="1"/>
</dbReference>
<dbReference type="EMBL" id="CAJNOK010028379">
    <property type="protein sequence ID" value="CAF1433850.1"/>
    <property type="molecule type" value="Genomic_DNA"/>
</dbReference>
<evidence type="ECO:0000256" key="2">
    <source>
        <dbReference type="ARBA" id="ARBA00022475"/>
    </source>
</evidence>
<evidence type="ECO:0000256" key="1">
    <source>
        <dbReference type="ARBA" id="ARBA00004651"/>
    </source>
</evidence>
<dbReference type="PANTHER" id="PTHR24229">
    <property type="entry name" value="NEUROPEPTIDES RECEPTOR"/>
    <property type="match status" value="1"/>
</dbReference>
<keyword evidence="6 9" id="KW-0472">Membrane</keyword>
<evidence type="ECO:0000256" key="7">
    <source>
        <dbReference type="ARBA" id="ARBA00023170"/>
    </source>
</evidence>
<organism evidence="11 13">
    <name type="scientific">Didymodactylos carnosus</name>
    <dbReference type="NCBI Taxonomy" id="1234261"/>
    <lineage>
        <taxon>Eukaryota</taxon>
        <taxon>Metazoa</taxon>
        <taxon>Spiralia</taxon>
        <taxon>Gnathifera</taxon>
        <taxon>Rotifera</taxon>
        <taxon>Eurotatoria</taxon>
        <taxon>Bdelloidea</taxon>
        <taxon>Philodinida</taxon>
        <taxon>Philodinidae</taxon>
        <taxon>Didymodactylos</taxon>
    </lineage>
</organism>
<keyword evidence="5" id="KW-0297">G-protein coupled receptor</keyword>
<evidence type="ECO:0000256" key="5">
    <source>
        <dbReference type="ARBA" id="ARBA00023040"/>
    </source>
</evidence>
<feature type="transmembrane region" description="Helical" evidence="9">
    <location>
        <begin position="225"/>
        <end position="245"/>
    </location>
</feature>
<feature type="domain" description="G-protein coupled receptors family 1 profile" evidence="10">
    <location>
        <begin position="24"/>
        <end position="284"/>
    </location>
</feature>
<feature type="transmembrane region" description="Helical" evidence="9">
    <location>
        <begin position="46"/>
        <end position="69"/>
    </location>
</feature>
<dbReference type="PROSITE" id="PS50262">
    <property type="entry name" value="G_PROTEIN_RECEP_F1_2"/>
    <property type="match status" value="1"/>
</dbReference>
<evidence type="ECO:0000313" key="12">
    <source>
        <dbReference type="EMBL" id="CAF4231489.1"/>
    </source>
</evidence>
<feature type="transmembrane region" description="Helical" evidence="9">
    <location>
        <begin position="124"/>
        <end position="145"/>
    </location>
</feature>
<dbReference type="GO" id="GO:0005886">
    <property type="term" value="C:plasma membrane"/>
    <property type="evidence" value="ECO:0007669"/>
    <property type="project" value="UniProtKB-SubCell"/>
</dbReference>
<feature type="transmembrane region" description="Helical" evidence="9">
    <location>
        <begin position="265"/>
        <end position="287"/>
    </location>
</feature>
<keyword evidence="2" id="KW-1003">Cell membrane</keyword>
<keyword evidence="4 9" id="KW-1133">Transmembrane helix</keyword>
<proteinExistence type="predicted"/>
<comment type="caution">
    <text evidence="11">The sequence shown here is derived from an EMBL/GenBank/DDBJ whole genome shotgun (WGS) entry which is preliminary data.</text>
</comment>
<dbReference type="Proteomes" id="UP000677228">
    <property type="component" value="Unassembled WGS sequence"/>
</dbReference>